<name>A0A3Q2ZU79_KRYMA</name>
<evidence type="ECO:0000259" key="1">
    <source>
        <dbReference type="Pfam" id="PF07258"/>
    </source>
</evidence>
<proteinExistence type="predicted"/>
<organism evidence="2 3">
    <name type="scientific">Kryptolebias marmoratus</name>
    <name type="common">Mangrove killifish</name>
    <name type="synonym">Rivulus marmoratus</name>
    <dbReference type="NCBI Taxonomy" id="37003"/>
    <lineage>
        <taxon>Eukaryota</taxon>
        <taxon>Metazoa</taxon>
        <taxon>Chordata</taxon>
        <taxon>Craniata</taxon>
        <taxon>Vertebrata</taxon>
        <taxon>Euteleostomi</taxon>
        <taxon>Actinopterygii</taxon>
        <taxon>Neopterygii</taxon>
        <taxon>Teleostei</taxon>
        <taxon>Neoteleostei</taxon>
        <taxon>Acanthomorphata</taxon>
        <taxon>Ovalentaria</taxon>
        <taxon>Atherinomorphae</taxon>
        <taxon>Cyprinodontiformes</taxon>
        <taxon>Rivulidae</taxon>
        <taxon>Kryptolebias</taxon>
    </lineage>
</organism>
<reference evidence="2" key="1">
    <citation type="submission" date="2025-08" db="UniProtKB">
        <authorList>
            <consortium name="Ensembl"/>
        </authorList>
    </citation>
    <scope>IDENTIFICATION</scope>
</reference>
<accession>A0A3Q2ZU79</accession>
<dbReference type="InterPro" id="IPR037361">
    <property type="entry name" value="COMMD10"/>
</dbReference>
<dbReference type="CDD" id="cd04758">
    <property type="entry name" value="Commd10"/>
    <property type="match status" value="1"/>
</dbReference>
<dbReference type="InterPro" id="IPR017920">
    <property type="entry name" value="COMM"/>
</dbReference>
<dbReference type="GeneTree" id="ENSGT00390000001500"/>
<dbReference type="Proteomes" id="UP000264800">
    <property type="component" value="Unplaced"/>
</dbReference>
<keyword evidence="3" id="KW-1185">Reference proteome</keyword>
<sequence>MTSVIKETQSIKEAVIYINAIDVNKFSRLISRIIQKLHLKEERTFSEEEEQKLQAALSLDKHALNLVLETSAFILEQAVYHNIKPASLQQQLEVIHLNPEKAEVFSQTWATAGPELVEKLKRNIFAPKKLEHVGWQLNLQMAQSSQARLKAPSAVLQLGIRSEDSEWMGPGRKNGRLSSPPLPLAAPLHAPCHTMMSWLLFAPGVPIDFLSVLHTPYISPFHPDIPPPSYTSFFLSQSLSQILSLLKRRLGDVWMSFSTPTVHA</sequence>
<evidence type="ECO:0000313" key="3">
    <source>
        <dbReference type="Proteomes" id="UP000264800"/>
    </source>
</evidence>
<dbReference type="Pfam" id="PF07258">
    <property type="entry name" value="COMM_domain"/>
    <property type="match status" value="1"/>
</dbReference>
<feature type="domain" description="COMM" evidence="1">
    <location>
        <begin position="128"/>
        <end position="165"/>
    </location>
</feature>
<dbReference type="STRING" id="37003.ENSKMAP00000001849"/>
<evidence type="ECO:0000313" key="2">
    <source>
        <dbReference type="Ensembl" id="ENSKMAP00000001849.1"/>
    </source>
</evidence>
<reference evidence="2" key="2">
    <citation type="submission" date="2025-09" db="UniProtKB">
        <authorList>
            <consortium name="Ensembl"/>
        </authorList>
    </citation>
    <scope>IDENTIFICATION</scope>
</reference>
<dbReference type="Ensembl" id="ENSKMAT00000001895.1">
    <property type="protein sequence ID" value="ENSKMAP00000001849.1"/>
    <property type="gene ID" value="ENSKMAG00000001440.1"/>
</dbReference>
<dbReference type="PANTHER" id="PTHR12333">
    <property type="entry name" value="COMM DOMAIN CONTAINING PROTEIN 10"/>
    <property type="match status" value="1"/>
</dbReference>
<protein>
    <submittedName>
        <fullName evidence="2">COMM domain containing 10</fullName>
    </submittedName>
</protein>
<dbReference type="Pfam" id="PF21672">
    <property type="entry name" value="COMM_HN"/>
    <property type="match status" value="1"/>
</dbReference>
<dbReference type="AlphaFoldDB" id="A0A3Q2ZU79"/>
<dbReference type="PANTHER" id="PTHR12333:SF0">
    <property type="entry name" value="COMM DOMAIN-CONTAINING PROTEIN 10"/>
    <property type="match status" value="1"/>
</dbReference>